<keyword evidence="2" id="KW-0333">Golgi apparatus</keyword>
<accession>A0A0L0S8I5</accession>
<evidence type="ECO:0000259" key="5">
    <source>
        <dbReference type="Pfam" id="PF04869"/>
    </source>
</evidence>
<dbReference type="GO" id="GO:0005795">
    <property type="term" value="C:Golgi stack"/>
    <property type="evidence" value="ECO:0007669"/>
    <property type="project" value="TreeGrafter"/>
</dbReference>
<dbReference type="Proteomes" id="UP000054350">
    <property type="component" value="Unassembled WGS sequence"/>
</dbReference>
<sequence length="879" mass="94494">MASWISMLVGSDPASGDGAVPDPRDTIALLSNRLQHATLMDDRRAALKSLRGLARDYKPLVAQHAAAALLTSLHDNRHDLDMARDALEAIASILTINPGKPEETPIVTQVAEDMANDSSHVTILLDLLTEDDFHVRYDTLHLLALLYGAKPTKVIEGLLADPTGMARLMDLLDDTRDAIRTEAVSVLVALTTSNHDVQKIVAFQNAFDRIFTLVFDEHVEPVTAQDALQLLYHLVRTNAANQTLFRETAGSVRNFLICLAQFLPPTDATSVSWTAMQVATCTLLLDITRALVVPGAASTRAMQAHLHAAGAMGTLLHMSLANAIPAGIQALALNALGEAMRGYEVAQRVFADSMVTVHGASKSALLVLVGLAVAGVPPMGARGGADGAEEQRLVLQDAEVRAAALYAVQCFLHDNDHGQLSLAMAIVNPPPDDSHDAATDTPLANSVVLQPLLDWSVRDPLRTWMAGMLVCSAVADNLKAKEVMAGMYMQLMTRRRYGGSSTRRGSAAGSPAAVSRSDSDDDDDDDVVTLVQAIGHTLVLASRGKPSARMQVGLLAVLCCWTWEYPAGVVELLTDGAILQFLLERIGSSETDPHRDELYDVISTRIGTDVVISLMKRARDENAVVDGLPMHDRVLVAHVADHLGALQRGIRMSPRDHAATRAAADATAQELAGLQSRVRDLEARCADRDQLAARVRELESAWAPRAQEYESTIAQLRAHAETIASQLVSTRANLDALQRDQDDLLILRVRGPEGAVCRPRPTGPGACGELESAWAPRAQEYESTIAQLRAHAETIASQLVSTRANLDALQRDQDDLLMCLAEQDHDMKRCTTDLLRSGMWTPAPAPAPAPAAVPASLVPATLFGNGGVDEDEDDGLMTI</sequence>
<dbReference type="OrthoDB" id="198977at2759"/>
<protein>
    <recommendedName>
        <fullName evidence="5">Vesicle tethering protein Uso1/P115-like head domain-containing protein</fullName>
    </recommendedName>
</protein>
<dbReference type="GO" id="GO:0006886">
    <property type="term" value="P:intracellular protein transport"/>
    <property type="evidence" value="ECO:0007669"/>
    <property type="project" value="InterPro"/>
</dbReference>
<dbReference type="GO" id="GO:0000139">
    <property type="term" value="C:Golgi membrane"/>
    <property type="evidence" value="ECO:0007669"/>
    <property type="project" value="InterPro"/>
</dbReference>
<evidence type="ECO:0000256" key="4">
    <source>
        <dbReference type="SAM" id="MobiDB-lite"/>
    </source>
</evidence>
<organism evidence="6 7">
    <name type="scientific">Allomyces macrogynus (strain ATCC 38327)</name>
    <name type="common">Allomyces javanicus var. macrogynus</name>
    <dbReference type="NCBI Taxonomy" id="578462"/>
    <lineage>
        <taxon>Eukaryota</taxon>
        <taxon>Fungi</taxon>
        <taxon>Fungi incertae sedis</taxon>
        <taxon>Blastocladiomycota</taxon>
        <taxon>Blastocladiomycetes</taxon>
        <taxon>Blastocladiales</taxon>
        <taxon>Blastocladiaceae</taxon>
        <taxon>Allomyces</taxon>
    </lineage>
</organism>
<dbReference type="eggNOG" id="KOG0946">
    <property type="taxonomic scope" value="Eukaryota"/>
</dbReference>
<keyword evidence="7" id="KW-1185">Reference proteome</keyword>
<evidence type="ECO:0000313" key="6">
    <source>
        <dbReference type="EMBL" id="KNE58908.1"/>
    </source>
</evidence>
<evidence type="ECO:0000256" key="3">
    <source>
        <dbReference type="ARBA" id="ARBA00023054"/>
    </source>
</evidence>
<feature type="compositionally biased region" description="Low complexity" evidence="4">
    <location>
        <begin position="499"/>
        <end position="516"/>
    </location>
</feature>
<comment type="subcellular location">
    <subcellularLocation>
        <location evidence="1">Golgi apparatus</location>
    </subcellularLocation>
</comment>
<dbReference type="InterPro" id="IPR016024">
    <property type="entry name" value="ARM-type_fold"/>
</dbReference>
<feature type="domain" description="Vesicle tethering protein Uso1/P115-like head" evidence="5">
    <location>
        <begin position="519"/>
        <end position="591"/>
    </location>
</feature>
<reference evidence="7" key="2">
    <citation type="submission" date="2009-11" db="EMBL/GenBank/DDBJ databases">
        <title>The Genome Sequence of Allomyces macrogynus strain ATCC 38327.</title>
        <authorList>
            <consortium name="The Broad Institute Genome Sequencing Platform"/>
            <person name="Russ C."/>
            <person name="Cuomo C."/>
            <person name="Shea T."/>
            <person name="Young S.K."/>
            <person name="Zeng Q."/>
            <person name="Koehrsen M."/>
            <person name="Haas B."/>
            <person name="Borodovsky M."/>
            <person name="Guigo R."/>
            <person name="Alvarado L."/>
            <person name="Berlin A."/>
            <person name="Borenstein D."/>
            <person name="Chen Z."/>
            <person name="Engels R."/>
            <person name="Freedman E."/>
            <person name="Gellesch M."/>
            <person name="Goldberg J."/>
            <person name="Griggs A."/>
            <person name="Gujja S."/>
            <person name="Heiman D."/>
            <person name="Hepburn T."/>
            <person name="Howarth C."/>
            <person name="Jen D."/>
            <person name="Larson L."/>
            <person name="Lewis B."/>
            <person name="Mehta T."/>
            <person name="Park D."/>
            <person name="Pearson M."/>
            <person name="Roberts A."/>
            <person name="Saif S."/>
            <person name="Shenoy N."/>
            <person name="Sisk P."/>
            <person name="Stolte C."/>
            <person name="Sykes S."/>
            <person name="Walk T."/>
            <person name="White J."/>
            <person name="Yandava C."/>
            <person name="Burger G."/>
            <person name="Gray M.W."/>
            <person name="Holland P.W.H."/>
            <person name="King N."/>
            <person name="Lang F.B.F."/>
            <person name="Roger A.J."/>
            <person name="Ruiz-Trillo I."/>
            <person name="Lander E."/>
            <person name="Nusbaum C."/>
        </authorList>
    </citation>
    <scope>NUCLEOTIDE SEQUENCE [LARGE SCALE GENOMIC DNA]</scope>
    <source>
        <strain evidence="7">ATCC 38327</strain>
    </source>
</reference>
<dbReference type="GO" id="GO:0048211">
    <property type="term" value="P:Golgi vesicle docking"/>
    <property type="evidence" value="ECO:0007669"/>
    <property type="project" value="TreeGrafter"/>
</dbReference>
<dbReference type="Gene3D" id="1.25.10.10">
    <property type="entry name" value="Leucine-rich Repeat Variant"/>
    <property type="match status" value="1"/>
</dbReference>
<gene>
    <name evidence="6" type="ORF">AMAG_18326</name>
</gene>
<dbReference type="GO" id="GO:0048280">
    <property type="term" value="P:vesicle fusion with Golgi apparatus"/>
    <property type="evidence" value="ECO:0007669"/>
    <property type="project" value="InterPro"/>
</dbReference>
<evidence type="ECO:0000256" key="2">
    <source>
        <dbReference type="ARBA" id="ARBA00023034"/>
    </source>
</evidence>
<dbReference type="GO" id="GO:0012507">
    <property type="term" value="C:ER to Golgi transport vesicle membrane"/>
    <property type="evidence" value="ECO:0007669"/>
    <property type="project" value="TreeGrafter"/>
</dbReference>
<dbReference type="SUPFAM" id="SSF48371">
    <property type="entry name" value="ARM repeat"/>
    <property type="match status" value="1"/>
</dbReference>
<reference evidence="6 7" key="1">
    <citation type="submission" date="2009-11" db="EMBL/GenBank/DDBJ databases">
        <title>Annotation of Allomyces macrogynus ATCC 38327.</title>
        <authorList>
            <consortium name="The Broad Institute Genome Sequencing Platform"/>
            <person name="Russ C."/>
            <person name="Cuomo C."/>
            <person name="Burger G."/>
            <person name="Gray M.W."/>
            <person name="Holland P.W.H."/>
            <person name="King N."/>
            <person name="Lang F.B.F."/>
            <person name="Roger A.J."/>
            <person name="Ruiz-Trillo I."/>
            <person name="Young S.K."/>
            <person name="Zeng Q."/>
            <person name="Gargeya S."/>
            <person name="Fitzgerald M."/>
            <person name="Haas B."/>
            <person name="Abouelleil A."/>
            <person name="Alvarado L."/>
            <person name="Arachchi H.M."/>
            <person name="Berlin A."/>
            <person name="Chapman S.B."/>
            <person name="Gearin G."/>
            <person name="Goldberg J."/>
            <person name="Griggs A."/>
            <person name="Gujja S."/>
            <person name="Hansen M."/>
            <person name="Heiman D."/>
            <person name="Howarth C."/>
            <person name="Larimer J."/>
            <person name="Lui A."/>
            <person name="MacDonald P.J.P."/>
            <person name="McCowen C."/>
            <person name="Montmayeur A."/>
            <person name="Murphy C."/>
            <person name="Neiman D."/>
            <person name="Pearson M."/>
            <person name="Priest M."/>
            <person name="Roberts A."/>
            <person name="Saif S."/>
            <person name="Shea T."/>
            <person name="Sisk P."/>
            <person name="Stolte C."/>
            <person name="Sykes S."/>
            <person name="Wortman J."/>
            <person name="Nusbaum C."/>
            <person name="Birren B."/>
        </authorList>
    </citation>
    <scope>NUCLEOTIDE SEQUENCE [LARGE SCALE GENOMIC DNA]</scope>
    <source>
        <strain evidence="6 7">ATCC 38327</strain>
    </source>
</reference>
<evidence type="ECO:0000313" key="7">
    <source>
        <dbReference type="Proteomes" id="UP000054350"/>
    </source>
</evidence>
<name>A0A0L0S8I5_ALLM3</name>
<dbReference type="EMBL" id="GG745333">
    <property type="protein sequence ID" value="KNE58908.1"/>
    <property type="molecule type" value="Genomic_DNA"/>
</dbReference>
<dbReference type="PANTHER" id="PTHR10013:SF0">
    <property type="entry name" value="GENERAL VESICULAR TRANSPORT FACTOR P115"/>
    <property type="match status" value="1"/>
</dbReference>
<proteinExistence type="predicted"/>
<dbReference type="Pfam" id="PF04869">
    <property type="entry name" value="Uso1_p115_head"/>
    <property type="match status" value="2"/>
</dbReference>
<dbReference type="PANTHER" id="PTHR10013">
    <property type="entry name" value="GENERAL VESICULAR TRANSPORT FACTOR P115"/>
    <property type="match status" value="1"/>
</dbReference>
<dbReference type="STRING" id="578462.A0A0L0S8I5"/>
<dbReference type="InterPro" id="IPR024095">
    <property type="entry name" value="Vesicle_P115"/>
</dbReference>
<feature type="region of interest" description="Disordered" evidence="4">
    <location>
        <begin position="499"/>
        <end position="524"/>
    </location>
</feature>
<dbReference type="VEuPathDB" id="FungiDB:AMAG_18326"/>
<dbReference type="GO" id="GO:0005783">
    <property type="term" value="C:endoplasmic reticulum"/>
    <property type="evidence" value="ECO:0007669"/>
    <property type="project" value="TreeGrafter"/>
</dbReference>
<keyword evidence="3" id="KW-0175">Coiled coil</keyword>
<dbReference type="InterPro" id="IPR006953">
    <property type="entry name" value="Vesicle_Uso1_P115_head"/>
</dbReference>
<dbReference type="AlphaFoldDB" id="A0A0L0S8I5"/>
<dbReference type="GO" id="GO:0006888">
    <property type="term" value="P:endoplasmic reticulum to Golgi vesicle-mediated transport"/>
    <property type="evidence" value="ECO:0007669"/>
    <property type="project" value="TreeGrafter"/>
</dbReference>
<dbReference type="InterPro" id="IPR011989">
    <property type="entry name" value="ARM-like"/>
</dbReference>
<feature type="domain" description="Vesicle tethering protein Uso1/P115-like head" evidence="5">
    <location>
        <begin position="398"/>
        <end position="485"/>
    </location>
</feature>
<evidence type="ECO:0000256" key="1">
    <source>
        <dbReference type="ARBA" id="ARBA00004555"/>
    </source>
</evidence>